<organism evidence="1 2">
    <name type="scientific">Mycolicibacterium monacense</name>
    <name type="common">Mycobacterium monacense</name>
    <dbReference type="NCBI Taxonomy" id="85693"/>
    <lineage>
        <taxon>Bacteria</taxon>
        <taxon>Bacillati</taxon>
        <taxon>Actinomycetota</taxon>
        <taxon>Actinomycetes</taxon>
        <taxon>Mycobacteriales</taxon>
        <taxon>Mycobacteriaceae</taxon>
        <taxon>Mycolicibacterium</taxon>
    </lineage>
</organism>
<dbReference type="AlphaFoldDB" id="A0AAD1J095"/>
<evidence type="ECO:0000313" key="2">
    <source>
        <dbReference type="Proteomes" id="UP000466039"/>
    </source>
</evidence>
<dbReference type="EMBL" id="AP022617">
    <property type="protein sequence ID" value="BBZ63403.1"/>
    <property type="molecule type" value="Genomic_DNA"/>
</dbReference>
<protein>
    <submittedName>
        <fullName evidence="1">Uncharacterized protein</fullName>
    </submittedName>
</protein>
<proteinExistence type="predicted"/>
<gene>
    <name evidence="1" type="ORF">MMON_47040</name>
</gene>
<name>A0AAD1J095_MYCMB</name>
<dbReference type="RefSeq" id="WP_099962229.1">
    <property type="nucleotide sequence ID" value="NZ_AP022617.1"/>
</dbReference>
<accession>A0AAD1J095</accession>
<sequence>MNDHMLFRPPPAPELTGDERFKGLDRSVREFWSYAARDLRSNVLRGVLAEWLVAKAVGAAEPRPEWDDFDVLTPAGTRVEVKSSAYLQAWTQRRLSTIAFSGLNAAKWDAELGRSDQRTFNADVYVFCVQTARSHGAYDPLDVSQWDFYVLPRSSVESIGQRSIGLARIQSEAQQVAFDGLRSAIDEAAQAPIRDLRE</sequence>
<reference evidence="1 2" key="1">
    <citation type="journal article" date="2019" name="Emerg. Microbes Infect.">
        <title>Comprehensive subspecies identification of 175 nontuberculous mycobacteria species based on 7547 genomic profiles.</title>
        <authorList>
            <person name="Matsumoto Y."/>
            <person name="Kinjo T."/>
            <person name="Motooka D."/>
            <person name="Nabeya D."/>
            <person name="Jung N."/>
            <person name="Uechi K."/>
            <person name="Horii T."/>
            <person name="Iida T."/>
            <person name="Fujita J."/>
            <person name="Nakamura S."/>
        </authorList>
    </citation>
    <scope>NUCLEOTIDE SEQUENCE [LARGE SCALE GENOMIC DNA]</scope>
    <source>
        <strain evidence="1 2">JCM 15658</strain>
    </source>
</reference>
<dbReference type="Proteomes" id="UP000466039">
    <property type="component" value="Chromosome"/>
</dbReference>
<evidence type="ECO:0000313" key="1">
    <source>
        <dbReference type="EMBL" id="BBZ63403.1"/>
    </source>
</evidence>
<keyword evidence="2" id="KW-1185">Reference proteome</keyword>